<reference evidence="4" key="2">
    <citation type="submission" date="2021-04" db="EMBL/GenBank/DDBJ databases">
        <authorList>
            <person name="Gilroy R."/>
        </authorList>
    </citation>
    <scope>NUCLEOTIDE SEQUENCE</scope>
    <source>
        <strain evidence="4">CHK169-4300</strain>
    </source>
</reference>
<dbReference type="Pfam" id="PF14278">
    <property type="entry name" value="TetR_C_8"/>
    <property type="match status" value="1"/>
</dbReference>
<dbReference type="GO" id="GO:0003677">
    <property type="term" value="F:DNA binding"/>
    <property type="evidence" value="ECO:0007669"/>
    <property type="project" value="UniProtKB-UniRule"/>
</dbReference>
<protein>
    <submittedName>
        <fullName evidence="4">TetR/AcrR family transcriptional regulator</fullName>
    </submittedName>
</protein>
<accession>A0A9D2G1D3</accession>
<feature type="DNA-binding region" description="H-T-H motif" evidence="2">
    <location>
        <begin position="34"/>
        <end position="53"/>
    </location>
</feature>
<dbReference type="Gene3D" id="1.10.357.10">
    <property type="entry name" value="Tetracycline Repressor, domain 2"/>
    <property type="match status" value="1"/>
</dbReference>
<dbReference type="PROSITE" id="PS50977">
    <property type="entry name" value="HTH_TETR_2"/>
    <property type="match status" value="1"/>
</dbReference>
<sequence>MKEKKMDRRVKYTLNALKEAMIELLQEEHISKISVVSLCNLADVNRSTFYAHFQNQHDLLQYITEEALSDIECHLLELNRSEDADRSVQALNQILEYVKEHADVFKALLSDNCDPDIQHKVMSMTEIVSPKDYQGLDERTKNYVFLFQLTGCINILHKWLDDGTIETTEEMSALILKLTGKIE</sequence>
<keyword evidence="1 2" id="KW-0238">DNA-binding</keyword>
<dbReference type="InterPro" id="IPR009057">
    <property type="entry name" value="Homeodomain-like_sf"/>
</dbReference>
<dbReference type="PANTHER" id="PTHR43479">
    <property type="entry name" value="ACREF/ENVCD OPERON REPRESSOR-RELATED"/>
    <property type="match status" value="1"/>
</dbReference>
<dbReference type="AlphaFoldDB" id="A0A9D2G1D3"/>
<dbReference type="EMBL" id="DXAZ01000029">
    <property type="protein sequence ID" value="HIZ70516.1"/>
    <property type="molecule type" value="Genomic_DNA"/>
</dbReference>
<evidence type="ECO:0000256" key="2">
    <source>
        <dbReference type="PROSITE-ProRule" id="PRU00335"/>
    </source>
</evidence>
<comment type="caution">
    <text evidence="4">The sequence shown here is derived from an EMBL/GenBank/DDBJ whole genome shotgun (WGS) entry which is preliminary data.</text>
</comment>
<proteinExistence type="predicted"/>
<evidence type="ECO:0000259" key="3">
    <source>
        <dbReference type="PROSITE" id="PS50977"/>
    </source>
</evidence>
<organism evidence="4 5">
    <name type="scientific">Candidatus Atopostipes pullistercoris</name>
    <dbReference type="NCBI Taxonomy" id="2838467"/>
    <lineage>
        <taxon>Bacteria</taxon>
        <taxon>Bacillati</taxon>
        <taxon>Bacillota</taxon>
        <taxon>Bacilli</taxon>
        <taxon>Lactobacillales</taxon>
        <taxon>Carnobacteriaceae</taxon>
        <taxon>Atopostipes</taxon>
    </lineage>
</organism>
<dbReference type="InterPro" id="IPR050624">
    <property type="entry name" value="HTH-type_Tx_Regulator"/>
</dbReference>
<dbReference type="InterPro" id="IPR001647">
    <property type="entry name" value="HTH_TetR"/>
</dbReference>
<dbReference type="SUPFAM" id="SSF46689">
    <property type="entry name" value="Homeodomain-like"/>
    <property type="match status" value="1"/>
</dbReference>
<reference evidence="4" key="1">
    <citation type="journal article" date="2021" name="PeerJ">
        <title>Extensive microbial diversity within the chicken gut microbiome revealed by metagenomics and culture.</title>
        <authorList>
            <person name="Gilroy R."/>
            <person name="Ravi A."/>
            <person name="Getino M."/>
            <person name="Pursley I."/>
            <person name="Horton D.L."/>
            <person name="Alikhan N.F."/>
            <person name="Baker D."/>
            <person name="Gharbi K."/>
            <person name="Hall N."/>
            <person name="Watson M."/>
            <person name="Adriaenssens E.M."/>
            <person name="Foster-Nyarko E."/>
            <person name="Jarju S."/>
            <person name="Secka A."/>
            <person name="Antonio M."/>
            <person name="Oren A."/>
            <person name="Chaudhuri R.R."/>
            <person name="La Ragione R."/>
            <person name="Hildebrand F."/>
            <person name="Pallen M.J."/>
        </authorList>
    </citation>
    <scope>NUCLEOTIDE SEQUENCE</scope>
    <source>
        <strain evidence="4">CHK169-4300</strain>
    </source>
</reference>
<evidence type="ECO:0000313" key="5">
    <source>
        <dbReference type="Proteomes" id="UP000824106"/>
    </source>
</evidence>
<evidence type="ECO:0000256" key="1">
    <source>
        <dbReference type="ARBA" id="ARBA00023125"/>
    </source>
</evidence>
<dbReference type="PANTHER" id="PTHR43479:SF7">
    <property type="entry name" value="TETR-FAMILY TRANSCRIPTIONAL REGULATOR"/>
    <property type="match status" value="1"/>
</dbReference>
<dbReference type="Proteomes" id="UP000824106">
    <property type="component" value="Unassembled WGS sequence"/>
</dbReference>
<gene>
    <name evidence="4" type="ORF">H9808_01960</name>
</gene>
<evidence type="ECO:0000313" key="4">
    <source>
        <dbReference type="EMBL" id="HIZ70516.1"/>
    </source>
</evidence>
<name>A0A9D2G1D3_9LACT</name>
<dbReference type="InterPro" id="IPR039532">
    <property type="entry name" value="TetR_C_Firmicutes"/>
</dbReference>
<feature type="domain" description="HTH tetR-type" evidence="3">
    <location>
        <begin position="11"/>
        <end position="71"/>
    </location>
</feature>